<evidence type="ECO:0000313" key="1">
    <source>
        <dbReference type="EMBL" id="VFU33070.1"/>
    </source>
</evidence>
<gene>
    <name evidence="1" type="ORF">SVIM_LOCUS149363</name>
</gene>
<organism evidence="1">
    <name type="scientific">Salix viminalis</name>
    <name type="common">Common osier</name>
    <name type="synonym">Basket willow</name>
    <dbReference type="NCBI Taxonomy" id="40686"/>
    <lineage>
        <taxon>Eukaryota</taxon>
        <taxon>Viridiplantae</taxon>
        <taxon>Streptophyta</taxon>
        <taxon>Embryophyta</taxon>
        <taxon>Tracheophyta</taxon>
        <taxon>Spermatophyta</taxon>
        <taxon>Magnoliopsida</taxon>
        <taxon>eudicotyledons</taxon>
        <taxon>Gunneridae</taxon>
        <taxon>Pentapetalae</taxon>
        <taxon>rosids</taxon>
        <taxon>fabids</taxon>
        <taxon>Malpighiales</taxon>
        <taxon>Salicaceae</taxon>
        <taxon>Saliceae</taxon>
        <taxon>Salix</taxon>
    </lineage>
</organism>
<protein>
    <submittedName>
        <fullName evidence="1">Uncharacterized protein</fullName>
    </submittedName>
</protein>
<name>A0A6N2LCE0_SALVM</name>
<proteinExistence type="predicted"/>
<dbReference type="EMBL" id="CAADRP010000890">
    <property type="protein sequence ID" value="VFU33070.1"/>
    <property type="molecule type" value="Genomic_DNA"/>
</dbReference>
<sequence>MNEPITLMPARHEINRDQYNSLMTGNKMRVADICHRLHVITVNDNAVLHMATRAKEAASLTHQSRLGNTILHETATRNHAVSIAVQESPGIVWHAKPQCRESSLSFSQLLRSLDADLQFYVHRSNKTIIPHIAIVSQYFGKR</sequence>
<accession>A0A6N2LCE0</accession>
<reference evidence="1" key="1">
    <citation type="submission" date="2019-03" db="EMBL/GenBank/DDBJ databases">
        <authorList>
            <person name="Mank J."/>
            <person name="Almeida P."/>
        </authorList>
    </citation>
    <scope>NUCLEOTIDE SEQUENCE</scope>
    <source>
        <strain evidence="1">78183</strain>
    </source>
</reference>
<dbReference type="AlphaFoldDB" id="A0A6N2LCE0"/>